<accession>A0A6I4I147</accession>
<dbReference type="PROSITE" id="PS51318">
    <property type="entry name" value="TAT"/>
    <property type="match status" value="1"/>
</dbReference>
<dbReference type="Gene3D" id="1.20.1260.10">
    <property type="match status" value="1"/>
</dbReference>
<dbReference type="EMBL" id="CP066775">
    <property type="protein sequence ID" value="QQL50467.1"/>
    <property type="molecule type" value="Genomic_DNA"/>
</dbReference>
<dbReference type="AlphaFoldDB" id="A0A6I4I147"/>
<dbReference type="PANTHER" id="PTHR38593:SF1">
    <property type="entry name" value="BLR2558 PROTEIN"/>
    <property type="match status" value="1"/>
</dbReference>
<gene>
    <name evidence="1" type="ORF">GO620_003150</name>
</gene>
<dbReference type="Proteomes" id="UP000429232">
    <property type="component" value="Chromosome"/>
</dbReference>
<dbReference type="KEGG" id="mgik:GO620_003150"/>
<dbReference type="Pfam" id="PF13628">
    <property type="entry name" value="DUF4142"/>
    <property type="match status" value="1"/>
</dbReference>
<dbReference type="RefSeq" id="WP_157526290.1">
    <property type="nucleotide sequence ID" value="NZ_CP066775.1"/>
</dbReference>
<evidence type="ECO:0000313" key="1">
    <source>
        <dbReference type="EMBL" id="QQL50467.1"/>
    </source>
</evidence>
<proteinExistence type="predicted"/>
<dbReference type="InterPro" id="IPR025419">
    <property type="entry name" value="DUF4142"/>
</dbReference>
<evidence type="ECO:0000313" key="2">
    <source>
        <dbReference type="Proteomes" id="UP000429232"/>
    </source>
</evidence>
<dbReference type="PANTHER" id="PTHR38593">
    <property type="entry name" value="BLR2558 PROTEIN"/>
    <property type="match status" value="1"/>
</dbReference>
<organism evidence="1 2">
    <name type="scientific">Mucilaginibacter ginkgonis</name>
    <dbReference type="NCBI Taxonomy" id="2682091"/>
    <lineage>
        <taxon>Bacteria</taxon>
        <taxon>Pseudomonadati</taxon>
        <taxon>Bacteroidota</taxon>
        <taxon>Sphingobacteriia</taxon>
        <taxon>Sphingobacteriales</taxon>
        <taxon>Sphingobacteriaceae</taxon>
        <taxon>Mucilaginibacter</taxon>
    </lineage>
</organism>
<protein>
    <submittedName>
        <fullName evidence="1">DUF4142 domain-containing protein</fullName>
    </submittedName>
</protein>
<name>A0A6I4I147_9SPHI</name>
<keyword evidence="2" id="KW-1185">Reference proteome</keyword>
<sequence>MKNSIQESRRNFLATGIKGTAILGAGALFGGAAILPLQSLAQSSSDAEYRNKIAAIGTTSLQTSKLALTKASNPMVKMFAKFEAAEQEAMGGILKDMGTTVPSPKPADAELLPMLQRLNGKAFDKAYISGQIKGHQNLKMAVTAYHNATADINAKHITSLALATINEHIELTQDLLKRLG</sequence>
<dbReference type="InterPro" id="IPR012347">
    <property type="entry name" value="Ferritin-like"/>
</dbReference>
<dbReference type="InterPro" id="IPR006311">
    <property type="entry name" value="TAT_signal"/>
</dbReference>
<reference evidence="1 2" key="1">
    <citation type="submission" date="2020-12" db="EMBL/GenBank/DDBJ databases">
        <title>HMF7856_wgs.fasta genome submission.</title>
        <authorList>
            <person name="Kang H."/>
            <person name="Kim H."/>
            <person name="Joh K."/>
        </authorList>
    </citation>
    <scope>NUCLEOTIDE SEQUENCE [LARGE SCALE GENOMIC DNA]</scope>
    <source>
        <strain evidence="1 2">HMF7856</strain>
    </source>
</reference>